<dbReference type="InterPro" id="IPR007110">
    <property type="entry name" value="Ig-like_dom"/>
</dbReference>
<keyword evidence="16" id="KW-1185">Reference proteome</keyword>
<dbReference type="FunFam" id="2.60.40.10:FF:001932">
    <property type="entry name" value="Neural cell adhesion molecule 1a"/>
    <property type="match status" value="1"/>
</dbReference>
<dbReference type="STRING" id="8167.A0A484DC27"/>
<dbReference type="GO" id="GO:0050808">
    <property type="term" value="P:synapse organization"/>
    <property type="evidence" value="ECO:0007669"/>
    <property type="project" value="TreeGrafter"/>
</dbReference>
<dbReference type="PRINTS" id="PR01838">
    <property type="entry name" value="NCAMFAMILY"/>
</dbReference>
<keyword evidence="8" id="KW-1015">Disulfide bond</keyword>
<evidence type="ECO:0000256" key="6">
    <source>
        <dbReference type="ARBA" id="ARBA00022989"/>
    </source>
</evidence>
<dbReference type="InterPro" id="IPR013783">
    <property type="entry name" value="Ig-like_fold"/>
</dbReference>
<evidence type="ECO:0000259" key="13">
    <source>
        <dbReference type="PROSITE" id="PS50835"/>
    </source>
</evidence>
<dbReference type="Pfam" id="PF07679">
    <property type="entry name" value="I-set"/>
    <property type="match status" value="1"/>
</dbReference>
<dbReference type="InterPro" id="IPR050958">
    <property type="entry name" value="Cell_Adh-Cytoskel_Orgn"/>
</dbReference>
<feature type="domain" description="Ig-like" evidence="13">
    <location>
        <begin position="205"/>
        <end position="289"/>
    </location>
</feature>
<dbReference type="SUPFAM" id="SSF48726">
    <property type="entry name" value="Immunoglobulin"/>
    <property type="match status" value="4"/>
</dbReference>
<keyword evidence="7 11" id="KW-0472">Membrane</keyword>
<dbReference type="AlphaFoldDB" id="A0A484DC27"/>
<name>A0A484DC27_PERFV</name>
<accession>A0A484DC27</accession>
<dbReference type="EMBL" id="SCKG01000006">
    <property type="protein sequence ID" value="TDH12160.1"/>
    <property type="molecule type" value="Genomic_DNA"/>
</dbReference>
<comment type="subcellular location">
    <subcellularLocation>
        <location evidence="1">Membrane</location>
        <topology evidence="1">Single-pass membrane protein</topology>
    </subcellularLocation>
</comment>
<keyword evidence="6 11" id="KW-1133">Transmembrane helix</keyword>
<dbReference type="InterPro" id="IPR003961">
    <property type="entry name" value="FN3_dom"/>
</dbReference>
<dbReference type="GO" id="GO:0008046">
    <property type="term" value="F:axon guidance receptor activity"/>
    <property type="evidence" value="ECO:0007669"/>
    <property type="project" value="TreeGrafter"/>
</dbReference>
<dbReference type="GO" id="GO:0005886">
    <property type="term" value="C:plasma membrane"/>
    <property type="evidence" value="ECO:0007669"/>
    <property type="project" value="UniProtKB-ARBA"/>
</dbReference>
<organism evidence="15 16">
    <name type="scientific">Perca flavescens</name>
    <name type="common">American yellow perch</name>
    <name type="synonym">Morone flavescens</name>
    <dbReference type="NCBI Taxonomy" id="8167"/>
    <lineage>
        <taxon>Eukaryota</taxon>
        <taxon>Metazoa</taxon>
        <taxon>Chordata</taxon>
        <taxon>Craniata</taxon>
        <taxon>Vertebrata</taxon>
        <taxon>Euteleostomi</taxon>
        <taxon>Actinopterygii</taxon>
        <taxon>Neopterygii</taxon>
        <taxon>Teleostei</taxon>
        <taxon>Neoteleostei</taxon>
        <taxon>Acanthomorphata</taxon>
        <taxon>Eupercaria</taxon>
        <taxon>Perciformes</taxon>
        <taxon>Percoidei</taxon>
        <taxon>Percidae</taxon>
        <taxon>Percinae</taxon>
        <taxon>Perca</taxon>
    </lineage>
</organism>
<proteinExistence type="predicted"/>
<dbReference type="GO" id="GO:0030424">
    <property type="term" value="C:axon"/>
    <property type="evidence" value="ECO:0007669"/>
    <property type="project" value="TreeGrafter"/>
</dbReference>
<dbReference type="Pfam" id="PF00041">
    <property type="entry name" value="fn3"/>
    <property type="match status" value="2"/>
</dbReference>
<dbReference type="SMART" id="SM00408">
    <property type="entry name" value="IGc2"/>
    <property type="match status" value="4"/>
</dbReference>
<evidence type="ECO:0000256" key="2">
    <source>
        <dbReference type="ARBA" id="ARBA00022692"/>
    </source>
</evidence>
<evidence type="ECO:0000259" key="14">
    <source>
        <dbReference type="PROSITE" id="PS50853"/>
    </source>
</evidence>
<dbReference type="InterPro" id="IPR036179">
    <property type="entry name" value="Ig-like_dom_sf"/>
</dbReference>
<dbReference type="InterPro" id="IPR013098">
    <property type="entry name" value="Ig_I-set"/>
</dbReference>
<feature type="domain" description="Ig-like" evidence="13">
    <location>
        <begin position="296"/>
        <end position="383"/>
    </location>
</feature>
<evidence type="ECO:0000256" key="3">
    <source>
        <dbReference type="ARBA" id="ARBA00022729"/>
    </source>
</evidence>
<dbReference type="CDD" id="cd00096">
    <property type="entry name" value="Ig"/>
    <property type="match status" value="1"/>
</dbReference>
<keyword evidence="9" id="KW-0325">Glycoprotein</keyword>
<keyword evidence="2 11" id="KW-0812">Transmembrane</keyword>
<keyword evidence="3 12" id="KW-0732">Signal</keyword>
<keyword evidence="5" id="KW-0130">Cell adhesion</keyword>
<dbReference type="SUPFAM" id="SSF49265">
    <property type="entry name" value="Fibronectin type III"/>
    <property type="match status" value="1"/>
</dbReference>
<dbReference type="InterPro" id="IPR003599">
    <property type="entry name" value="Ig_sub"/>
</dbReference>
<dbReference type="InterPro" id="IPR003598">
    <property type="entry name" value="Ig_sub2"/>
</dbReference>
<dbReference type="Proteomes" id="UP000295070">
    <property type="component" value="Chromosome 6"/>
</dbReference>
<evidence type="ECO:0000256" key="7">
    <source>
        <dbReference type="ARBA" id="ARBA00023136"/>
    </source>
</evidence>
<feature type="domain" description="Fibronectin type-III" evidence="14">
    <location>
        <begin position="481"/>
        <end position="578"/>
    </location>
</feature>
<evidence type="ECO:0000256" key="10">
    <source>
        <dbReference type="ARBA" id="ARBA00023319"/>
    </source>
</evidence>
<feature type="domain" description="Ig-like" evidence="13">
    <location>
        <begin position="21"/>
        <end position="89"/>
    </location>
</feature>
<evidence type="ECO:0000256" key="5">
    <source>
        <dbReference type="ARBA" id="ARBA00022889"/>
    </source>
</evidence>
<gene>
    <name evidence="15" type="ORF">EPR50_G00067900</name>
</gene>
<sequence>MTNQSALILNMALLLLHGTDAKMDIISSKQDVMVGEDILLFCKAGGEGEITWRKDGEEIEGDEVSPVDETSSKLDIKNATMEDMGRYTCACEFESGHHDDVSTQLYVYEGPSFGSTTTYHEFLEGTDGVVPCLVTGQPAVDVHWLRDKEDISTNVGKRVRHLPDNTVLIEKVKREDAGTYVCQAQIRGRPIYEQLSVSVVVNAPPTVHLREEVKKVMAGPETNVSLLCLVDGLPKPSITWTMPMVFDPSHHQFNSDRSQLTIRSVARADFGEYICTATNKIAESSATIMLHVYEAPEVFVSAEQQSVSVGERVSVSCNVSGHPQPELHWINKHNGRTLDSASGRVHVDDGALVIDEVVPSDGGLYSCMAVSTSGNASRDVAIHTQPGRPLYLSVSPGPTSVIFSLKTPPISGGTPITSFVLQWRQSEAEQWKEIAVPASDPLAINTLKPYTLYTVRLAALNAVGVGQFSDTNAVQTQGIREPDSPVLSSNKMKIEGNSFYVPLEQLDNGGSPLLHFDIRYRQDKEMTEWKERQLSSDADSVSLQDLSYGSDYRLEVTAVNANGSSIPAVFNFTIAEQPVSSSGMTKGRVAGIVMVIFLVVFLVVDATCCYRNRCGLLNSIAVKLFGQKVPGLKTLENGEATTNGEVKLKGISTPRGSVQNAVVQTFTKDKGQLTEVTCDKAPLTKHEKNLPGRDLHTVDA</sequence>
<dbReference type="FunFam" id="2.60.40.10:FF:000032">
    <property type="entry name" value="palladin isoform X1"/>
    <property type="match status" value="1"/>
</dbReference>
<evidence type="ECO:0000256" key="9">
    <source>
        <dbReference type="ARBA" id="ARBA00023180"/>
    </source>
</evidence>
<dbReference type="SMART" id="SM00060">
    <property type="entry name" value="FN3"/>
    <property type="match status" value="2"/>
</dbReference>
<dbReference type="PROSITE" id="PS50835">
    <property type="entry name" value="IG_LIKE"/>
    <property type="match status" value="4"/>
</dbReference>
<evidence type="ECO:0000256" key="4">
    <source>
        <dbReference type="ARBA" id="ARBA00022737"/>
    </source>
</evidence>
<dbReference type="GO" id="GO:0007156">
    <property type="term" value="P:homophilic cell adhesion via plasma membrane adhesion molecules"/>
    <property type="evidence" value="ECO:0007669"/>
    <property type="project" value="TreeGrafter"/>
</dbReference>
<evidence type="ECO:0000256" key="12">
    <source>
        <dbReference type="SAM" id="SignalP"/>
    </source>
</evidence>
<protein>
    <recommendedName>
        <fullName evidence="17">Neural cell adhesion molecule 3</fullName>
    </recommendedName>
</protein>
<comment type="caution">
    <text evidence="15">The sequence shown here is derived from an EMBL/GenBank/DDBJ whole genome shotgun (WGS) entry which is preliminary data.</text>
</comment>
<keyword evidence="10" id="KW-0393">Immunoglobulin domain</keyword>
<evidence type="ECO:0000313" key="15">
    <source>
        <dbReference type="EMBL" id="TDH12160.1"/>
    </source>
</evidence>
<feature type="transmembrane region" description="Helical" evidence="11">
    <location>
        <begin position="589"/>
        <end position="610"/>
    </location>
</feature>
<dbReference type="PROSITE" id="PS50853">
    <property type="entry name" value="FN3"/>
    <property type="match status" value="2"/>
</dbReference>
<dbReference type="CDD" id="cd00063">
    <property type="entry name" value="FN3"/>
    <property type="match status" value="2"/>
</dbReference>
<dbReference type="PANTHER" id="PTHR45080:SF29">
    <property type="entry name" value="NEURAL CELL ADHESION MOLECULE 1-LIKE ISOFORM X1"/>
    <property type="match status" value="1"/>
</dbReference>
<keyword evidence="4" id="KW-0677">Repeat</keyword>
<dbReference type="SMART" id="SM00409">
    <property type="entry name" value="IG"/>
    <property type="match status" value="4"/>
</dbReference>
<feature type="chain" id="PRO_5019768671" description="Neural cell adhesion molecule 3" evidence="12">
    <location>
        <begin position="22"/>
        <end position="700"/>
    </location>
</feature>
<dbReference type="InterPro" id="IPR036116">
    <property type="entry name" value="FN3_sf"/>
</dbReference>
<feature type="domain" description="Ig-like" evidence="13">
    <location>
        <begin position="111"/>
        <end position="198"/>
    </location>
</feature>
<evidence type="ECO:0000313" key="16">
    <source>
        <dbReference type="Proteomes" id="UP000295070"/>
    </source>
</evidence>
<reference evidence="15 16" key="1">
    <citation type="submission" date="2019-01" db="EMBL/GenBank/DDBJ databases">
        <title>A chromosome-scale genome assembly of the yellow perch, Perca flavescens.</title>
        <authorList>
            <person name="Feron R."/>
            <person name="Morvezen R."/>
            <person name="Bestin A."/>
            <person name="Haffray P."/>
            <person name="Klopp C."/>
            <person name="Zahm M."/>
            <person name="Cabau C."/>
            <person name="Roques C."/>
            <person name="Donnadieu C."/>
            <person name="Bouchez O."/>
            <person name="Christie M."/>
            <person name="Larson W."/>
            <person name="Guiguen Y."/>
        </authorList>
    </citation>
    <scope>NUCLEOTIDE SEQUENCE [LARGE SCALE GENOMIC DNA]</scope>
    <source>
        <strain evidence="15">YP-PL-M2</strain>
        <tissue evidence="15">Blood</tissue>
    </source>
</reference>
<dbReference type="Gene3D" id="2.60.40.10">
    <property type="entry name" value="Immunoglobulins"/>
    <property type="match status" value="6"/>
</dbReference>
<dbReference type="Pfam" id="PF13927">
    <property type="entry name" value="Ig_3"/>
    <property type="match status" value="3"/>
</dbReference>
<dbReference type="InterPro" id="IPR009138">
    <property type="entry name" value="Neural_cell_adh"/>
</dbReference>
<feature type="domain" description="Fibronectin type-III" evidence="14">
    <location>
        <begin position="385"/>
        <end position="479"/>
    </location>
</feature>
<feature type="signal peptide" evidence="12">
    <location>
        <begin position="1"/>
        <end position="21"/>
    </location>
</feature>
<dbReference type="PANTHER" id="PTHR45080">
    <property type="entry name" value="CONTACTIN 5"/>
    <property type="match status" value="1"/>
</dbReference>
<evidence type="ECO:0000256" key="11">
    <source>
        <dbReference type="SAM" id="Phobius"/>
    </source>
</evidence>
<evidence type="ECO:0000256" key="1">
    <source>
        <dbReference type="ARBA" id="ARBA00004167"/>
    </source>
</evidence>
<evidence type="ECO:0008006" key="17">
    <source>
        <dbReference type="Google" id="ProtNLM"/>
    </source>
</evidence>
<dbReference type="GO" id="GO:0043025">
    <property type="term" value="C:neuronal cell body"/>
    <property type="evidence" value="ECO:0007669"/>
    <property type="project" value="TreeGrafter"/>
</dbReference>
<evidence type="ECO:0000256" key="8">
    <source>
        <dbReference type="ARBA" id="ARBA00023157"/>
    </source>
</evidence>